<dbReference type="EC" id="4.2.2.-" evidence="3"/>
<dbReference type="InterPro" id="IPR034718">
    <property type="entry name" value="RlpA"/>
</dbReference>
<comment type="caution">
    <text evidence="7">The sequence shown here is derived from an EMBL/GenBank/DDBJ whole genome shotgun (WGS) entry which is preliminary data.</text>
</comment>
<evidence type="ECO:0000256" key="3">
    <source>
        <dbReference type="HAMAP-Rule" id="MF_02071"/>
    </source>
</evidence>
<proteinExistence type="inferred from homology"/>
<evidence type="ECO:0000256" key="2">
    <source>
        <dbReference type="ARBA" id="ARBA00023316"/>
    </source>
</evidence>
<dbReference type="InterPro" id="IPR036908">
    <property type="entry name" value="RlpA-like_sf"/>
</dbReference>
<dbReference type="Gene3D" id="2.40.40.10">
    <property type="entry name" value="RlpA-like domain"/>
    <property type="match status" value="1"/>
</dbReference>
<comment type="function">
    <text evidence="3">Lytic transglycosylase with a strong preference for naked glycan strands that lack stem peptides.</text>
</comment>
<dbReference type="PANTHER" id="PTHR34183">
    <property type="entry name" value="ENDOLYTIC PEPTIDOGLYCAN TRANSGLYCOSYLASE RLPA"/>
    <property type="match status" value="1"/>
</dbReference>
<feature type="domain" description="RlpA-like protein double-psi beta-barrel" evidence="6">
    <location>
        <begin position="116"/>
        <end position="199"/>
    </location>
</feature>
<evidence type="ECO:0000256" key="1">
    <source>
        <dbReference type="ARBA" id="ARBA00023239"/>
    </source>
</evidence>
<dbReference type="HAMAP" id="MF_02071">
    <property type="entry name" value="RlpA"/>
    <property type="match status" value="1"/>
</dbReference>
<dbReference type="CDD" id="cd22268">
    <property type="entry name" value="DPBB_RlpA-like"/>
    <property type="match status" value="1"/>
</dbReference>
<dbReference type="InterPro" id="IPR012997">
    <property type="entry name" value="RplA"/>
</dbReference>
<name>A0A5C4J8W7_9ACTN</name>
<organism evidence="7 8">
    <name type="scientific">Actinomadura soli</name>
    <dbReference type="NCBI Taxonomy" id="2508997"/>
    <lineage>
        <taxon>Bacteria</taxon>
        <taxon>Bacillati</taxon>
        <taxon>Actinomycetota</taxon>
        <taxon>Actinomycetes</taxon>
        <taxon>Streptosporangiales</taxon>
        <taxon>Thermomonosporaceae</taxon>
        <taxon>Actinomadura</taxon>
    </lineage>
</organism>
<keyword evidence="2 3" id="KW-0961">Cell wall biogenesis/degradation</keyword>
<dbReference type="InterPro" id="IPR009009">
    <property type="entry name" value="RlpA-like_DPBB"/>
</dbReference>
<keyword evidence="8" id="KW-1185">Reference proteome</keyword>
<evidence type="ECO:0000259" key="6">
    <source>
        <dbReference type="Pfam" id="PF03330"/>
    </source>
</evidence>
<evidence type="ECO:0000256" key="4">
    <source>
        <dbReference type="RuleBase" id="RU003495"/>
    </source>
</evidence>
<feature type="compositionally biased region" description="Basic and acidic residues" evidence="5">
    <location>
        <begin position="80"/>
        <end position="91"/>
    </location>
</feature>
<feature type="region of interest" description="Disordered" evidence="5">
    <location>
        <begin position="41"/>
        <end position="109"/>
    </location>
</feature>
<comment type="similarity">
    <text evidence="3 4">Belongs to the RlpA family.</text>
</comment>
<dbReference type="GO" id="GO:0071555">
    <property type="term" value="P:cell wall organization"/>
    <property type="evidence" value="ECO:0007669"/>
    <property type="project" value="UniProtKB-KW"/>
</dbReference>
<dbReference type="EMBL" id="VCKW01000117">
    <property type="protein sequence ID" value="TMQ95555.1"/>
    <property type="molecule type" value="Genomic_DNA"/>
</dbReference>
<evidence type="ECO:0000313" key="8">
    <source>
        <dbReference type="Proteomes" id="UP000309174"/>
    </source>
</evidence>
<dbReference type="Pfam" id="PF03330">
    <property type="entry name" value="DPBB_1"/>
    <property type="match status" value="1"/>
</dbReference>
<reference evidence="7 8" key="1">
    <citation type="submission" date="2019-05" db="EMBL/GenBank/DDBJ databases">
        <title>Draft genome sequence of Actinomadura sp. 14C53.</title>
        <authorList>
            <person name="Saricaoglu S."/>
            <person name="Isik K."/>
        </authorList>
    </citation>
    <scope>NUCLEOTIDE SEQUENCE [LARGE SCALE GENOMIC DNA]</scope>
    <source>
        <strain evidence="7 8">14C53</strain>
    </source>
</reference>
<gene>
    <name evidence="3" type="primary">rlpA</name>
    <name evidence="7" type="ORF">ETD83_22310</name>
</gene>
<dbReference type="AlphaFoldDB" id="A0A5C4J8W7"/>
<sequence>MGSPVRRLLRARLRTTVLIVSGAGAAALAVGAFALVDGDEPAKSASAAETAPQTTAPLLDRPRTEPTRASRGQSRSPEPSPEKTKSPKSRSDSSAGHVAKPVKKRQHKVVETGSCKASYYWEGQMTASGEPFDPSELTAAHKTLPMGTKVRVTNKNNDRSVIVRINDRGPYAGGRCLDLSKAAMQKVGGTGAGVISVRYEVLSRG</sequence>
<accession>A0A5C4J8W7</accession>
<dbReference type="PANTHER" id="PTHR34183:SF8">
    <property type="entry name" value="ENDOLYTIC PEPTIDOGLYCAN TRANSGLYCOSYLASE RLPA-RELATED"/>
    <property type="match status" value="1"/>
</dbReference>
<dbReference type="OrthoDB" id="9779128at2"/>
<dbReference type="SUPFAM" id="SSF50685">
    <property type="entry name" value="Barwin-like endoglucanases"/>
    <property type="match status" value="1"/>
</dbReference>
<dbReference type="Proteomes" id="UP000309174">
    <property type="component" value="Unassembled WGS sequence"/>
</dbReference>
<dbReference type="GO" id="GO:0008932">
    <property type="term" value="F:lytic endotransglycosylase activity"/>
    <property type="evidence" value="ECO:0007669"/>
    <property type="project" value="UniProtKB-UniRule"/>
</dbReference>
<protein>
    <recommendedName>
        <fullName evidence="3">Probable endolytic peptidoglycan transglycosylase RlpA</fullName>
        <ecNumber evidence="3">4.2.2.-</ecNumber>
    </recommendedName>
</protein>
<evidence type="ECO:0000313" key="7">
    <source>
        <dbReference type="EMBL" id="TMQ95555.1"/>
    </source>
</evidence>
<evidence type="ECO:0000256" key="5">
    <source>
        <dbReference type="SAM" id="MobiDB-lite"/>
    </source>
</evidence>
<dbReference type="NCBIfam" id="TIGR00413">
    <property type="entry name" value="rlpA"/>
    <property type="match status" value="1"/>
</dbReference>
<keyword evidence="1 3" id="KW-0456">Lyase</keyword>
<dbReference type="GO" id="GO:0000270">
    <property type="term" value="P:peptidoglycan metabolic process"/>
    <property type="evidence" value="ECO:0007669"/>
    <property type="project" value="UniProtKB-UniRule"/>
</dbReference>